<keyword evidence="7" id="KW-0460">Magnesium</keyword>
<evidence type="ECO:0000256" key="2">
    <source>
        <dbReference type="ARBA" id="ARBA00022679"/>
    </source>
</evidence>
<dbReference type="CDD" id="cd05398">
    <property type="entry name" value="NT_ClassII-CCAase"/>
    <property type="match status" value="1"/>
</dbReference>
<dbReference type="GO" id="GO:0046872">
    <property type="term" value="F:metal ion binding"/>
    <property type="evidence" value="ECO:0007669"/>
    <property type="project" value="UniProtKB-KW"/>
</dbReference>
<proteinExistence type="inferred from homology"/>
<name>A0A4U1JQP7_RHOCA</name>
<keyword evidence="3" id="KW-0819">tRNA processing</keyword>
<evidence type="ECO:0000256" key="5">
    <source>
        <dbReference type="ARBA" id="ARBA00022723"/>
    </source>
</evidence>
<dbReference type="SUPFAM" id="SSF81301">
    <property type="entry name" value="Nucleotidyltransferase"/>
    <property type="match status" value="1"/>
</dbReference>
<dbReference type="GO" id="GO:0000166">
    <property type="term" value="F:nucleotide binding"/>
    <property type="evidence" value="ECO:0007669"/>
    <property type="project" value="UniProtKB-KW"/>
</dbReference>
<protein>
    <submittedName>
        <fullName evidence="11">CCA tRNA nucleotidyltransferase</fullName>
    </submittedName>
</protein>
<keyword evidence="8" id="KW-0694">RNA-binding</keyword>
<evidence type="ECO:0000259" key="9">
    <source>
        <dbReference type="Pfam" id="PF01743"/>
    </source>
</evidence>
<accession>A0A4U1JQP7</accession>
<keyword evidence="4" id="KW-0548">Nucleotidyltransferase</keyword>
<feature type="domain" description="Poly A polymerase head" evidence="9">
    <location>
        <begin position="28"/>
        <end position="150"/>
    </location>
</feature>
<reference evidence="11 12" key="1">
    <citation type="submission" date="2019-04" db="EMBL/GenBank/DDBJ databases">
        <title>Draft Whole-Genome sequence of the purple photosynthetic bacterium Rhodobacter capsulatus SP108 with an indigenous class A beta-lactamase.</title>
        <authorList>
            <person name="Robertson S."/>
            <person name="Meyer T.E."/>
            <person name="Kyndt J.A."/>
        </authorList>
    </citation>
    <scope>NUCLEOTIDE SEQUENCE [LARGE SCALE GENOMIC DNA]</scope>
    <source>
        <strain evidence="11 12">SP108</strain>
    </source>
</reference>
<evidence type="ECO:0000256" key="1">
    <source>
        <dbReference type="ARBA" id="ARBA00001946"/>
    </source>
</evidence>
<keyword evidence="5" id="KW-0479">Metal-binding</keyword>
<gene>
    <name evidence="11" type="ORF">FBT96_11410</name>
</gene>
<dbReference type="GO" id="GO:0016779">
    <property type="term" value="F:nucleotidyltransferase activity"/>
    <property type="evidence" value="ECO:0007669"/>
    <property type="project" value="UniProtKB-KW"/>
</dbReference>
<evidence type="ECO:0000259" key="10">
    <source>
        <dbReference type="Pfam" id="PF12627"/>
    </source>
</evidence>
<dbReference type="InterPro" id="IPR002646">
    <property type="entry name" value="PolA_pol_head_dom"/>
</dbReference>
<dbReference type="EMBL" id="SWJZ01000043">
    <property type="protein sequence ID" value="TKD18209.1"/>
    <property type="molecule type" value="Genomic_DNA"/>
</dbReference>
<dbReference type="PANTHER" id="PTHR46173:SF1">
    <property type="entry name" value="CCA TRNA NUCLEOTIDYLTRANSFERASE 1, MITOCHONDRIAL"/>
    <property type="match status" value="1"/>
</dbReference>
<evidence type="ECO:0000313" key="12">
    <source>
        <dbReference type="Proteomes" id="UP000310597"/>
    </source>
</evidence>
<dbReference type="SUPFAM" id="SSF81891">
    <property type="entry name" value="Poly A polymerase C-terminal region-like"/>
    <property type="match status" value="1"/>
</dbReference>
<dbReference type="Proteomes" id="UP000310597">
    <property type="component" value="Unassembled WGS sequence"/>
</dbReference>
<evidence type="ECO:0000313" key="11">
    <source>
        <dbReference type="EMBL" id="TKD18209.1"/>
    </source>
</evidence>
<dbReference type="Pfam" id="PF01743">
    <property type="entry name" value="PolyA_pol"/>
    <property type="match status" value="1"/>
</dbReference>
<comment type="cofactor">
    <cofactor evidence="1">
        <name>Mg(2+)</name>
        <dbReference type="ChEBI" id="CHEBI:18420"/>
    </cofactor>
</comment>
<dbReference type="InterPro" id="IPR043519">
    <property type="entry name" value="NT_sf"/>
</dbReference>
<dbReference type="Gene3D" id="1.10.3090.10">
    <property type="entry name" value="cca-adding enzyme, domain 2"/>
    <property type="match status" value="1"/>
</dbReference>
<dbReference type="InterPro" id="IPR050264">
    <property type="entry name" value="Bact_CCA-adding_enz_type3_sf"/>
</dbReference>
<organism evidence="11 12">
    <name type="scientific">Rhodobacter capsulatus</name>
    <name type="common">Rhodopseudomonas capsulata</name>
    <dbReference type="NCBI Taxonomy" id="1061"/>
    <lineage>
        <taxon>Bacteria</taxon>
        <taxon>Pseudomonadati</taxon>
        <taxon>Pseudomonadota</taxon>
        <taxon>Alphaproteobacteria</taxon>
        <taxon>Rhodobacterales</taxon>
        <taxon>Rhodobacter group</taxon>
        <taxon>Rhodobacter</taxon>
    </lineage>
</organism>
<sequence length="384" mass="40772">MKIAGDWLTAGHVQKVLAMLSGGGHQALLVGGCVRNAALVQPVADIDIATDAPPERVMALAKNAGLKPVPTGIDHGTVTVVADHIGHEVTTFRRDVETFGRHATVAFSTDIHDDAARRDFTMNALYATADGTVLDPLGTGLADLAARRLRFVGDPAQRITEDYLRILRFFRFTAWYGDPDQGMDAEGLAACAAFSAGIETLSRERIGHEMRKLLSAPDPAPAVAAMQASGVLAQVLPGAETRFLAPLVHLEGSVPADPLRRLACLGGEDPAERLRLSKTEARRLERLRAALGDPGSDAELGYRYGAETGRDALLIRAAALGQEISDFSRNRVAFGAAQRFPVSASDLMPACQGAALGAKLKALETRWIASGFSLSREALLHGNG</sequence>
<comment type="similarity">
    <text evidence="8">Belongs to the tRNA nucleotidyltransferase/poly(A) polymerase family.</text>
</comment>
<dbReference type="AlphaFoldDB" id="A0A4U1JQP7"/>
<feature type="domain" description="tRNA nucleotidyltransferase/poly(A) polymerase RNA and SrmB- binding" evidence="10">
    <location>
        <begin position="185"/>
        <end position="239"/>
    </location>
</feature>
<dbReference type="GO" id="GO:0008033">
    <property type="term" value="P:tRNA processing"/>
    <property type="evidence" value="ECO:0007669"/>
    <property type="project" value="UniProtKB-KW"/>
</dbReference>
<keyword evidence="6" id="KW-0547">Nucleotide-binding</keyword>
<dbReference type="OrthoDB" id="9805698at2"/>
<dbReference type="InterPro" id="IPR032828">
    <property type="entry name" value="PolyA_RNA-bd"/>
</dbReference>
<evidence type="ECO:0000256" key="6">
    <source>
        <dbReference type="ARBA" id="ARBA00022741"/>
    </source>
</evidence>
<dbReference type="RefSeq" id="WP_136906730.1">
    <property type="nucleotide sequence ID" value="NZ_SWJZ01000043.1"/>
</dbReference>
<dbReference type="Gene3D" id="3.30.460.10">
    <property type="entry name" value="Beta Polymerase, domain 2"/>
    <property type="match status" value="1"/>
</dbReference>
<evidence type="ECO:0000256" key="7">
    <source>
        <dbReference type="ARBA" id="ARBA00022842"/>
    </source>
</evidence>
<dbReference type="PROSITE" id="PS51257">
    <property type="entry name" value="PROKAR_LIPOPROTEIN"/>
    <property type="match status" value="1"/>
</dbReference>
<dbReference type="PANTHER" id="PTHR46173">
    <property type="entry name" value="CCA TRNA NUCLEOTIDYLTRANSFERASE 1, MITOCHONDRIAL"/>
    <property type="match status" value="1"/>
</dbReference>
<evidence type="ECO:0000256" key="4">
    <source>
        <dbReference type="ARBA" id="ARBA00022695"/>
    </source>
</evidence>
<evidence type="ECO:0000256" key="3">
    <source>
        <dbReference type="ARBA" id="ARBA00022694"/>
    </source>
</evidence>
<keyword evidence="2 8" id="KW-0808">Transferase</keyword>
<evidence type="ECO:0000256" key="8">
    <source>
        <dbReference type="RuleBase" id="RU003953"/>
    </source>
</evidence>
<dbReference type="Pfam" id="PF12627">
    <property type="entry name" value="PolyA_pol_RNAbd"/>
    <property type="match status" value="1"/>
</dbReference>
<dbReference type="GO" id="GO:0000049">
    <property type="term" value="F:tRNA binding"/>
    <property type="evidence" value="ECO:0007669"/>
    <property type="project" value="TreeGrafter"/>
</dbReference>
<comment type="caution">
    <text evidence="11">The sequence shown here is derived from an EMBL/GenBank/DDBJ whole genome shotgun (WGS) entry which is preliminary data.</text>
</comment>